<dbReference type="SUPFAM" id="SSF56322">
    <property type="entry name" value="ADC synthase"/>
    <property type="match status" value="1"/>
</dbReference>
<comment type="cofactor">
    <cofactor evidence="1">
        <name>Mg(2+)</name>
        <dbReference type="ChEBI" id="CHEBI:18420"/>
    </cofactor>
</comment>
<dbReference type="InterPro" id="IPR006805">
    <property type="entry name" value="Anth_synth_I_N"/>
</dbReference>
<evidence type="ECO:0000256" key="1">
    <source>
        <dbReference type="ARBA" id="ARBA00001946"/>
    </source>
</evidence>
<dbReference type="Pfam" id="PF04715">
    <property type="entry name" value="Anth_synt_I_N"/>
    <property type="match status" value="1"/>
</dbReference>
<dbReference type="InterPro" id="IPR015890">
    <property type="entry name" value="Chorismate_C"/>
</dbReference>
<dbReference type="GO" id="GO:0004049">
    <property type="term" value="F:anthranilate synthase activity"/>
    <property type="evidence" value="ECO:0007669"/>
    <property type="project" value="UniProtKB-EC"/>
</dbReference>
<dbReference type="OrthoDB" id="9803598at2"/>
<dbReference type="PRINTS" id="PR00095">
    <property type="entry name" value="ANTSNTHASEI"/>
</dbReference>
<sequence length="459" mass="51820">MKIYTREHKILADTITPVSIFLKLRDRFANSFLLESSDYHGAENSFSYICCSPLAHIKVSKGEVDKMLPGRKSEKYPLKDLKLEIDKFAGSFSSEDTNGFIRSGLFGYFNYDAKAEFGDLKIKQADDSIPVAQYHLFQFIIALDHFKNECHIIEAFLDQPDDVLFEEVKSLIQQRNIPGYPFSTQGKAISNKSDEEYLDMVKKGIHHCHVGDVFQVVLSRNFKIPYQGDDFQVYRTLRSVNPSPYLFYFDYGSFRVFGSSPEAQIVLKDGKAEIHPIAGTFRRTGNDKADSELAEKLINDPKEDSEHVMLVDLARNDLSRSCDNVKVETYKEVQYYSHVIHLVSKVTGEIKKGASFMDIVAETFPAGTLSGAPKIRAMEIIEENENTPRGFYGGAVGFMDFKGNFNHAIMIRSFLSQNNTLKFQAGAGVVAQSKPENELQEVFNKVGALEHAIKEAENL</sequence>
<keyword evidence="12" id="KW-1185">Reference proteome</keyword>
<evidence type="ECO:0000256" key="7">
    <source>
        <dbReference type="ARBA" id="ARBA00025634"/>
    </source>
</evidence>
<keyword evidence="4" id="KW-0479">Metal-binding</keyword>
<dbReference type="GO" id="GO:0000162">
    <property type="term" value="P:L-tryptophan biosynthetic process"/>
    <property type="evidence" value="ECO:0007669"/>
    <property type="project" value="TreeGrafter"/>
</dbReference>
<evidence type="ECO:0000256" key="6">
    <source>
        <dbReference type="ARBA" id="ARBA00023239"/>
    </source>
</evidence>
<reference evidence="11 12" key="1">
    <citation type="submission" date="2017-06" db="EMBL/GenBank/DDBJ databases">
        <authorList>
            <person name="Kim H.J."/>
            <person name="Triplett B.A."/>
        </authorList>
    </citation>
    <scope>NUCLEOTIDE SEQUENCE [LARGE SCALE GENOMIC DNA]</scope>
    <source>
        <strain evidence="11 12">DSM 19307</strain>
    </source>
</reference>
<comment type="catalytic activity">
    <reaction evidence="8">
        <text>chorismate + L-glutamine = anthranilate + pyruvate + L-glutamate + H(+)</text>
        <dbReference type="Rhea" id="RHEA:21732"/>
        <dbReference type="ChEBI" id="CHEBI:15361"/>
        <dbReference type="ChEBI" id="CHEBI:15378"/>
        <dbReference type="ChEBI" id="CHEBI:16567"/>
        <dbReference type="ChEBI" id="CHEBI:29748"/>
        <dbReference type="ChEBI" id="CHEBI:29985"/>
        <dbReference type="ChEBI" id="CHEBI:58359"/>
        <dbReference type="EC" id="4.1.3.27"/>
    </reaction>
</comment>
<evidence type="ECO:0000313" key="12">
    <source>
        <dbReference type="Proteomes" id="UP000198393"/>
    </source>
</evidence>
<comment type="subunit">
    <text evidence="2">Heterotetramer consisting of two non-identical subunits: a beta subunit (TrpG) and a large alpha subunit (TrpE).</text>
</comment>
<evidence type="ECO:0000259" key="9">
    <source>
        <dbReference type="Pfam" id="PF00425"/>
    </source>
</evidence>
<evidence type="ECO:0000256" key="4">
    <source>
        <dbReference type="ARBA" id="ARBA00022723"/>
    </source>
</evidence>
<evidence type="ECO:0000256" key="8">
    <source>
        <dbReference type="ARBA" id="ARBA00047683"/>
    </source>
</evidence>
<dbReference type="Proteomes" id="UP000198393">
    <property type="component" value="Unassembled WGS sequence"/>
</dbReference>
<feature type="domain" description="Anthranilate synthase component I N-terminal" evidence="10">
    <location>
        <begin position="13"/>
        <end position="152"/>
    </location>
</feature>
<protein>
    <recommendedName>
        <fullName evidence="3">Anthranilate synthase component 1</fullName>
    </recommendedName>
</protein>
<feature type="domain" description="Chorismate-utilising enzyme C-terminal" evidence="9">
    <location>
        <begin position="194"/>
        <end position="445"/>
    </location>
</feature>
<dbReference type="Gene3D" id="3.60.120.10">
    <property type="entry name" value="Anthranilate synthase"/>
    <property type="match status" value="1"/>
</dbReference>
<evidence type="ECO:0000313" key="11">
    <source>
        <dbReference type="EMBL" id="SNT36533.1"/>
    </source>
</evidence>
<evidence type="ECO:0000256" key="2">
    <source>
        <dbReference type="ARBA" id="ARBA00011575"/>
    </source>
</evidence>
<keyword evidence="6" id="KW-0456">Lyase</keyword>
<dbReference type="GO" id="GO:0046872">
    <property type="term" value="F:metal ion binding"/>
    <property type="evidence" value="ECO:0007669"/>
    <property type="project" value="UniProtKB-KW"/>
</dbReference>
<dbReference type="InterPro" id="IPR005801">
    <property type="entry name" value="ADC_synthase"/>
</dbReference>
<organism evidence="11 12">
    <name type="scientific">Ekhidna lutea</name>
    <dbReference type="NCBI Taxonomy" id="447679"/>
    <lineage>
        <taxon>Bacteria</taxon>
        <taxon>Pseudomonadati</taxon>
        <taxon>Bacteroidota</taxon>
        <taxon>Cytophagia</taxon>
        <taxon>Cytophagales</taxon>
        <taxon>Reichenbachiellaceae</taxon>
        <taxon>Ekhidna</taxon>
    </lineage>
</organism>
<dbReference type="Pfam" id="PF00425">
    <property type="entry name" value="Chorismate_bind"/>
    <property type="match status" value="1"/>
</dbReference>
<dbReference type="EMBL" id="FZPD01000006">
    <property type="protein sequence ID" value="SNT36533.1"/>
    <property type="molecule type" value="Genomic_DNA"/>
</dbReference>
<evidence type="ECO:0000259" key="10">
    <source>
        <dbReference type="Pfam" id="PF04715"/>
    </source>
</evidence>
<evidence type="ECO:0000256" key="3">
    <source>
        <dbReference type="ARBA" id="ARBA00020653"/>
    </source>
</evidence>
<name>A0A239M336_EKHLU</name>
<dbReference type="PANTHER" id="PTHR11236:SF48">
    <property type="entry name" value="ISOCHORISMATE SYNTHASE MENF"/>
    <property type="match status" value="1"/>
</dbReference>
<dbReference type="PANTHER" id="PTHR11236">
    <property type="entry name" value="AMINOBENZOATE/ANTHRANILATE SYNTHASE"/>
    <property type="match status" value="1"/>
</dbReference>
<proteinExistence type="predicted"/>
<evidence type="ECO:0000256" key="5">
    <source>
        <dbReference type="ARBA" id="ARBA00022842"/>
    </source>
</evidence>
<accession>A0A239M336</accession>
<dbReference type="InterPro" id="IPR019999">
    <property type="entry name" value="Anth_synth_I-like"/>
</dbReference>
<dbReference type="AlphaFoldDB" id="A0A239M336"/>
<dbReference type="RefSeq" id="WP_089358241.1">
    <property type="nucleotide sequence ID" value="NZ_FZPD01000006.1"/>
</dbReference>
<comment type="function">
    <text evidence="7">Part of a heterotetrameric complex that catalyzes the two-step biosynthesis of anthranilate, an intermediate in the biosynthesis of L-tryptophan. In the first step, the glutamine-binding beta subunit (TrpG) of anthranilate synthase (AS) provides the glutamine amidotransferase activity which generates ammonia as a substrate that, along with chorismate, is used in the second step, catalyzed by the large alpha subunit of AS (TrpE) to produce anthranilate. In the absence of TrpG, TrpE can synthesize anthranilate directly from chorismate and high concentrations of ammonia.</text>
</comment>
<gene>
    <name evidence="11" type="ORF">SAMN05421640_3574</name>
</gene>
<keyword evidence="5" id="KW-0460">Magnesium</keyword>